<name>K6CVA8_9BACI</name>
<evidence type="ECO:0000256" key="1">
    <source>
        <dbReference type="ARBA" id="ARBA00002486"/>
    </source>
</evidence>
<proteinExistence type="inferred from homology"/>
<dbReference type="PANTHER" id="PTHR18964">
    <property type="entry name" value="ROK (REPRESSOR, ORF, KINASE) FAMILY"/>
    <property type="match status" value="1"/>
</dbReference>
<dbReference type="InterPro" id="IPR036390">
    <property type="entry name" value="WH_DNA-bd_sf"/>
</dbReference>
<gene>
    <name evidence="5" type="ORF">BABA_23715</name>
</gene>
<dbReference type="InterPro" id="IPR000600">
    <property type="entry name" value="ROK"/>
</dbReference>
<dbReference type="OrthoDB" id="9796533at2"/>
<dbReference type="GO" id="GO:0003677">
    <property type="term" value="F:DNA binding"/>
    <property type="evidence" value="ECO:0007669"/>
    <property type="project" value="UniProtKB-KW"/>
</dbReference>
<dbReference type="Gene3D" id="1.10.10.10">
    <property type="entry name" value="Winged helix-like DNA-binding domain superfamily/Winged helix DNA-binding domain"/>
    <property type="match status" value="1"/>
</dbReference>
<dbReference type="PATRIC" id="fig|1117379.3.peg.4920"/>
<dbReference type="SUPFAM" id="SSF46785">
    <property type="entry name" value="Winged helix' DNA-binding domain"/>
    <property type="match status" value="1"/>
</dbReference>
<keyword evidence="3" id="KW-0119">Carbohydrate metabolism</keyword>
<dbReference type="SUPFAM" id="SSF53067">
    <property type="entry name" value="Actin-like ATPase domain"/>
    <property type="match status" value="1"/>
</dbReference>
<dbReference type="CDD" id="cd00090">
    <property type="entry name" value="HTH_ARSR"/>
    <property type="match status" value="1"/>
</dbReference>
<dbReference type="CDD" id="cd24059">
    <property type="entry name" value="ASKHA_NBD_ROK_TM1224-like"/>
    <property type="match status" value="1"/>
</dbReference>
<dbReference type="EMBL" id="AJLS01000150">
    <property type="protein sequence ID" value="EKN64162.1"/>
    <property type="molecule type" value="Genomic_DNA"/>
</dbReference>
<keyword evidence="6" id="KW-1185">Reference proteome</keyword>
<dbReference type="AlphaFoldDB" id="K6CVA8"/>
<dbReference type="Pfam" id="PF13412">
    <property type="entry name" value="HTH_24"/>
    <property type="match status" value="1"/>
</dbReference>
<comment type="caution">
    <text evidence="5">The sequence shown here is derived from an EMBL/GenBank/DDBJ whole genome shotgun (WGS) entry which is preliminary data.</text>
</comment>
<sequence length="402" mass="44332">MKIIELLKEYQMNKLINFIREQGPISRVELSKRLGISQPTVTRMIEKLIQEQLVIENGLGHSSGGRRPVLLSINRTCCYSIGIEIGRSAVKMAITDLSGNMITYQIKETNNKGSMTDIILYIRESTEKMLVEEKIDQSKLLGVGIGIPGPINESREGFITIPNFYDVTNVPLRRMLQNAFTIPVTLDVNANVAALAERWFGKGVRSNHFVYIMADAGIGSGIIVNGELHRGNHRESGLIGHSTVDMFGDRCSCGNYGCLETLVSTTKIIKNVCDQLEINPHEKQLFFENRENLTFEDIVFSLQSGSSITQKVVEEAGQFLGIGVANVISFFDPEMIVIGGRLIQLGDIFLDALRKAVQSRVVGTGGKYTPIMVTDSYDGVVLGAAALVINEAFSIEKAHLFV</sequence>
<dbReference type="RefSeq" id="WP_007087734.1">
    <property type="nucleotide sequence ID" value="NZ_AJLS01000150.1"/>
</dbReference>
<dbReference type="Pfam" id="PF00480">
    <property type="entry name" value="ROK"/>
    <property type="match status" value="1"/>
</dbReference>
<evidence type="ECO:0000256" key="3">
    <source>
        <dbReference type="ARBA" id="ARBA00022629"/>
    </source>
</evidence>
<dbReference type="GO" id="GO:0042732">
    <property type="term" value="P:D-xylose metabolic process"/>
    <property type="evidence" value="ECO:0007669"/>
    <property type="project" value="UniProtKB-KW"/>
</dbReference>
<dbReference type="InterPro" id="IPR036388">
    <property type="entry name" value="WH-like_DNA-bd_sf"/>
</dbReference>
<accession>K6CVA8</accession>
<dbReference type="InterPro" id="IPR011991">
    <property type="entry name" value="ArsR-like_HTH"/>
</dbReference>
<dbReference type="Gene3D" id="3.30.420.40">
    <property type="match status" value="2"/>
</dbReference>
<dbReference type="InterPro" id="IPR043129">
    <property type="entry name" value="ATPase_NBD"/>
</dbReference>
<dbReference type="Proteomes" id="UP000006316">
    <property type="component" value="Unassembled WGS sequence"/>
</dbReference>
<keyword evidence="4" id="KW-0238">DNA-binding</keyword>
<dbReference type="eggNOG" id="COG1940">
    <property type="taxonomic scope" value="Bacteria"/>
</dbReference>
<comment type="similarity">
    <text evidence="2">Belongs to the ROK (NagC/XylR) family.</text>
</comment>
<evidence type="ECO:0000313" key="6">
    <source>
        <dbReference type="Proteomes" id="UP000006316"/>
    </source>
</evidence>
<evidence type="ECO:0000256" key="2">
    <source>
        <dbReference type="ARBA" id="ARBA00006479"/>
    </source>
</evidence>
<protein>
    <submittedName>
        <fullName evidence="5">ROK family protein</fullName>
    </submittedName>
</protein>
<dbReference type="PANTHER" id="PTHR18964:SF149">
    <property type="entry name" value="BIFUNCTIONAL UDP-N-ACETYLGLUCOSAMINE 2-EPIMERASE_N-ACETYLMANNOSAMINE KINASE"/>
    <property type="match status" value="1"/>
</dbReference>
<reference evidence="5 6" key="1">
    <citation type="journal article" date="2012" name="Front. Microbiol.">
        <title>Redundancy and modularity in membrane-associated dissimilatory nitrate reduction in Bacillus.</title>
        <authorList>
            <person name="Heylen K."/>
            <person name="Keltjens J."/>
        </authorList>
    </citation>
    <scope>NUCLEOTIDE SEQUENCE [LARGE SCALE GENOMIC DNA]</scope>
    <source>
        <strain evidence="6">LMG 21833T</strain>
    </source>
</reference>
<evidence type="ECO:0000256" key="4">
    <source>
        <dbReference type="ARBA" id="ARBA00023125"/>
    </source>
</evidence>
<keyword evidence="3" id="KW-0859">Xylose metabolism</keyword>
<organism evidence="5 6">
    <name type="scientific">Neobacillus bataviensis LMG 21833</name>
    <dbReference type="NCBI Taxonomy" id="1117379"/>
    <lineage>
        <taxon>Bacteria</taxon>
        <taxon>Bacillati</taxon>
        <taxon>Bacillota</taxon>
        <taxon>Bacilli</taxon>
        <taxon>Bacillales</taxon>
        <taxon>Bacillaceae</taxon>
        <taxon>Neobacillus</taxon>
    </lineage>
</organism>
<evidence type="ECO:0000313" key="5">
    <source>
        <dbReference type="EMBL" id="EKN64162.1"/>
    </source>
</evidence>
<dbReference type="STRING" id="1117379.BABA_23715"/>
<comment type="function">
    <text evidence="1">Transcriptional repressor of xylose-utilizing enzymes.</text>
</comment>